<proteinExistence type="predicted"/>
<keyword evidence="3" id="KW-1185">Reference proteome</keyword>
<dbReference type="Gene3D" id="3.40.430.10">
    <property type="entry name" value="Dihydrofolate Reductase, subunit A"/>
    <property type="match status" value="1"/>
</dbReference>
<dbReference type="InterPro" id="IPR050765">
    <property type="entry name" value="Riboflavin_Biosynth_HTPR"/>
</dbReference>
<dbReference type="InterPro" id="IPR024072">
    <property type="entry name" value="DHFR-like_dom_sf"/>
</dbReference>
<sequence length="192" mass="21783">MRKTVLFMHTSLDNFVAGPQGEMNWINANDEIFTYASQSTRAADTALYGRKTYEMMESYWPTAADQPNPSAHDLEHAEWYNRVTKVVISTTLQGSEKPRTIIFSERIAEQVQALKATAGKDILIFGSPSTVHFLMQENLIDEFWLFVNPIVLGKGIPLFKGLTHTIKLDLIKRIAFDSGVVCLHYKNNRETV</sequence>
<dbReference type="EMBL" id="JAPDNS010000001">
    <property type="protein sequence ID" value="MCW3484501.1"/>
    <property type="molecule type" value="Genomic_DNA"/>
</dbReference>
<evidence type="ECO:0000313" key="2">
    <source>
        <dbReference type="EMBL" id="MCW3484501.1"/>
    </source>
</evidence>
<dbReference type="SUPFAM" id="SSF53597">
    <property type="entry name" value="Dihydrofolate reductase-like"/>
    <property type="match status" value="1"/>
</dbReference>
<dbReference type="PANTHER" id="PTHR38011:SF11">
    <property type="entry name" value="2,5-DIAMINO-6-RIBOSYLAMINO-4(3H)-PYRIMIDINONE 5'-PHOSPHATE REDUCTASE"/>
    <property type="match status" value="1"/>
</dbReference>
<comment type="caution">
    <text evidence="2">The sequence shown here is derived from an EMBL/GenBank/DDBJ whole genome shotgun (WGS) entry which is preliminary data.</text>
</comment>
<gene>
    <name evidence="2" type="ORF">OL497_11390</name>
</gene>
<dbReference type="Pfam" id="PF01872">
    <property type="entry name" value="RibD_C"/>
    <property type="match status" value="1"/>
</dbReference>
<dbReference type="Proteomes" id="UP001207742">
    <property type="component" value="Unassembled WGS sequence"/>
</dbReference>
<reference evidence="2 3" key="1">
    <citation type="submission" date="2022-10" db="EMBL/GenBank/DDBJ databases">
        <title>Chitinophaga nivalis PC15 sp. nov., isolated from Pyeongchang county, South Korea.</title>
        <authorList>
            <person name="Trinh H.N."/>
        </authorList>
    </citation>
    <scope>NUCLEOTIDE SEQUENCE [LARGE SCALE GENOMIC DNA]</scope>
    <source>
        <strain evidence="2 3">PC14</strain>
    </source>
</reference>
<organism evidence="2 3">
    <name type="scientific">Chitinophaga nivalis</name>
    <dbReference type="NCBI Taxonomy" id="2991709"/>
    <lineage>
        <taxon>Bacteria</taxon>
        <taxon>Pseudomonadati</taxon>
        <taxon>Bacteroidota</taxon>
        <taxon>Chitinophagia</taxon>
        <taxon>Chitinophagales</taxon>
        <taxon>Chitinophagaceae</taxon>
        <taxon>Chitinophaga</taxon>
    </lineage>
</organism>
<evidence type="ECO:0000259" key="1">
    <source>
        <dbReference type="Pfam" id="PF01872"/>
    </source>
</evidence>
<name>A0ABT3IKL2_9BACT</name>
<accession>A0ABT3IKL2</accession>
<dbReference type="InterPro" id="IPR002734">
    <property type="entry name" value="RibDG_C"/>
</dbReference>
<evidence type="ECO:0000313" key="3">
    <source>
        <dbReference type="Proteomes" id="UP001207742"/>
    </source>
</evidence>
<dbReference type="PANTHER" id="PTHR38011">
    <property type="entry name" value="DIHYDROFOLATE REDUCTASE FAMILY PROTEIN (AFU_ORTHOLOGUE AFUA_8G06820)"/>
    <property type="match status" value="1"/>
</dbReference>
<protein>
    <submittedName>
        <fullName evidence="2">Dihydrofolate reductase family protein</fullName>
    </submittedName>
</protein>
<feature type="domain" description="Bacterial bifunctional deaminase-reductase C-terminal" evidence="1">
    <location>
        <begin position="4"/>
        <end position="181"/>
    </location>
</feature>
<dbReference type="RefSeq" id="WP_264730170.1">
    <property type="nucleotide sequence ID" value="NZ_JAPDNR010000001.1"/>
</dbReference>